<evidence type="ECO:0000256" key="5">
    <source>
        <dbReference type="ARBA" id="ARBA00029491"/>
    </source>
</evidence>
<dbReference type="InterPro" id="IPR013341">
    <property type="entry name" value="Mandelate_racemase_N_dom"/>
</dbReference>
<dbReference type="UniPathway" id="UPA00079"/>
<dbReference type="UniPathway" id="UPA01057">
    <property type="reaction ID" value="UER00165"/>
</dbReference>
<dbReference type="EC" id="4.2.1.113" evidence="5 6"/>
<keyword evidence="3" id="KW-0460">Magnesium</keyword>
<keyword evidence="10" id="KW-1185">Reference proteome</keyword>
<dbReference type="Gene3D" id="3.20.20.120">
    <property type="entry name" value="Enolase-like C-terminal domain"/>
    <property type="match status" value="1"/>
</dbReference>
<dbReference type="InterPro" id="IPR010197">
    <property type="entry name" value="OSBS/NAAAR"/>
</dbReference>
<dbReference type="KEGG" id="paek:D3873_08435"/>
<dbReference type="Proteomes" id="UP000265725">
    <property type="component" value="Chromosome"/>
</dbReference>
<dbReference type="GO" id="GO:0046872">
    <property type="term" value="F:metal ion binding"/>
    <property type="evidence" value="ECO:0007669"/>
    <property type="project" value="UniProtKB-KW"/>
</dbReference>
<sequence>MNEGLITGARIRKIRVPLKQPFQTHLQLVTTRETIILELFSTTETGLGECVAFSTPWYTEETVESAWEYLVNHLPTILAKPLLHPSEIMNELLKEKGNAMAKATIDHALWDLYAKKQRLSLSELIGGATSSIPAGTVVTWQNEQELQTKIDDAMNRGYKRIKVKITPQTNVALLQKIVKDNEHLSFFADANGAFSNEESHSSLLDFDSIGFTLIEQPFFKGEEEKSAEATRRMNTPIALDESIDSFEAVEKMIQHGWGNIVVLKQGRVGGLTTSLEIVKRCRACNIPVWIGGMIEFGISKSFNLALNTLADFQLTGDFTDSTHYWERDIINPPISVRDGRISLPDGFGIGRDLNEDVMKKYTVKTHVW</sequence>
<evidence type="ECO:0000313" key="9">
    <source>
        <dbReference type="EMBL" id="AYC29920.1"/>
    </source>
</evidence>
<keyword evidence="2" id="KW-0479">Metal-binding</keyword>
<name>A0A385YUE2_9BACL</name>
<dbReference type="PANTHER" id="PTHR48073">
    <property type="entry name" value="O-SUCCINYLBENZOATE SYNTHASE-RELATED"/>
    <property type="match status" value="1"/>
</dbReference>
<dbReference type="EMBL" id="CP032418">
    <property type="protein sequence ID" value="AYC29920.1"/>
    <property type="molecule type" value="Genomic_DNA"/>
</dbReference>
<evidence type="ECO:0000259" key="7">
    <source>
        <dbReference type="Pfam" id="PF02746"/>
    </source>
</evidence>
<dbReference type="SFLD" id="SFLDG00180">
    <property type="entry name" value="muconate_cycloisomerase"/>
    <property type="match status" value="1"/>
</dbReference>
<accession>A0A385YUE2</accession>
<dbReference type="SUPFAM" id="SSF54826">
    <property type="entry name" value="Enolase N-terminal domain-like"/>
    <property type="match status" value="1"/>
</dbReference>
<dbReference type="InterPro" id="IPR029017">
    <property type="entry name" value="Enolase-like_N"/>
</dbReference>
<dbReference type="RefSeq" id="WP_119883656.1">
    <property type="nucleotide sequence ID" value="NZ_CP032418.1"/>
</dbReference>
<dbReference type="Pfam" id="PF02746">
    <property type="entry name" value="MR_MLE_N"/>
    <property type="match status" value="1"/>
</dbReference>
<dbReference type="SFLD" id="SFLDS00001">
    <property type="entry name" value="Enolase"/>
    <property type="match status" value="1"/>
</dbReference>
<feature type="domain" description="Mandelate racemase/muconate lactonizing enzyme N-terminal" evidence="7">
    <location>
        <begin position="8"/>
        <end position="126"/>
    </location>
</feature>
<gene>
    <name evidence="9" type="primary">menC</name>
    <name evidence="9" type="ORF">D3873_08435</name>
</gene>
<dbReference type="GO" id="GO:0043748">
    <property type="term" value="F:O-succinylbenzoate synthase activity"/>
    <property type="evidence" value="ECO:0007669"/>
    <property type="project" value="UniProtKB-EC"/>
</dbReference>
<dbReference type="PANTHER" id="PTHR48073:SF5">
    <property type="entry name" value="O-SUCCINYLBENZOATE SYNTHASE"/>
    <property type="match status" value="1"/>
</dbReference>
<reference evidence="10" key="1">
    <citation type="submission" date="2018-09" db="EMBL/GenBank/DDBJ databases">
        <authorList>
            <person name="Zhu H."/>
        </authorList>
    </citation>
    <scope>NUCLEOTIDE SEQUENCE [LARGE SCALE GENOMIC DNA]</scope>
    <source>
        <strain evidence="10">K2R23-3</strain>
    </source>
</reference>
<protein>
    <recommendedName>
        <fullName evidence="5 6">o-succinylbenzoate synthase</fullName>
        <ecNumber evidence="5 6">4.2.1.113</ecNumber>
    </recommendedName>
</protein>
<dbReference type="AlphaFoldDB" id="A0A385YUE2"/>
<keyword evidence="4 9" id="KW-0456">Lyase</keyword>
<dbReference type="Gene3D" id="3.30.390.10">
    <property type="entry name" value="Enolase-like, N-terminal domain"/>
    <property type="match status" value="1"/>
</dbReference>
<evidence type="ECO:0000259" key="8">
    <source>
        <dbReference type="Pfam" id="PF13378"/>
    </source>
</evidence>
<evidence type="ECO:0000256" key="6">
    <source>
        <dbReference type="NCBIfam" id="TIGR01928"/>
    </source>
</evidence>
<dbReference type="SUPFAM" id="SSF51604">
    <property type="entry name" value="Enolase C-terminal domain-like"/>
    <property type="match status" value="1"/>
</dbReference>
<dbReference type="InterPro" id="IPR029065">
    <property type="entry name" value="Enolase_C-like"/>
</dbReference>
<dbReference type="GO" id="GO:0009234">
    <property type="term" value="P:menaquinone biosynthetic process"/>
    <property type="evidence" value="ECO:0007669"/>
    <property type="project" value="UniProtKB-UniRule"/>
</dbReference>
<feature type="domain" description="Enolase C-terminal" evidence="8">
    <location>
        <begin position="148"/>
        <end position="357"/>
    </location>
</feature>
<dbReference type="OrthoDB" id="9774531at2"/>
<dbReference type="Pfam" id="PF13378">
    <property type="entry name" value="MR_MLE_C"/>
    <property type="match status" value="1"/>
</dbReference>
<dbReference type="InterPro" id="IPR036849">
    <property type="entry name" value="Enolase-like_C_sf"/>
</dbReference>
<proteinExistence type="predicted"/>
<organism evidence="9 10">
    <name type="scientific">Paenisporosarcina cavernae</name>
    <dbReference type="NCBI Taxonomy" id="2320858"/>
    <lineage>
        <taxon>Bacteria</taxon>
        <taxon>Bacillati</taxon>
        <taxon>Bacillota</taxon>
        <taxon>Bacilli</taxon>
        <taxon>Bacillales</taxon>
        <taxon>Caryophanaceae</taxon>
        <taxon>Paenisporosarcina</taxon>
    </lineage>
</organism>
<comment type="cofactor">
    <cofactor evidence="1">
        <name>a divalent metal cation</name>
        <dbReference type="ChEBI" id="CHEBI:60240"/>
    </cofactor>
</comment>
<dbReference type="SFLD" id="SFLDF00009">
    <property type="entry name" value="o-succinylbenzoate_synthase"/>
    <property type="match status" value="1"/>
</dbReference>
<evidence type="ECO:0000256" key="4">
    <source>
        <dbReference type="ARBA" id="ARBA00023239"/>
    </source>
</evidence>
<evidence type="ECO:0000256" key="3">
    <source>
        <dbReference type="ARBA" id="ARBA00022842"/>
    </source>
</evidence>
<evidence type="ECO:0000256" key="1">
    <source>
        <dbReference type="ARBA" id="ARBA00001968"/>
    </source>
</evidence>
<dbReference type="NCBIfam" id="TIGR01928">
    <property type="entry name" value="menC_lowGC_arch"/>
    <property type="match status" value="1"/>
</dbReference>
<evidence type="ECO:0000256" key="2">
    <source>
        <dbReference type="ARBA" id="ARBA00022723"/>
    </source>
</evidence>
<evidence type="ECO:0000313" key="10">
    <source>
        <dbReference type="Proteomes" id="UP000265725"/>
    </source>
</evidence>